<dbReference type="SUPFAM" id="SSF101898">
    <property type="entry name" value="NHL repeat"/>
    <property type="match status" value="1"/>
</dbReference>
<proteinExistence type="predicted"/>
<dbReference type="Proteomes" id="UP000828390">
    <property type="component" value="Unassembled WGS sequence"/>
</dbReference>
<sequence length="113" mass="12990">MDDKCWAACGWTSEVLLFGRFRHSNRTKSLGRDVDCLAIDSDGNAYVSCGEKHFVKRSDRNFWRQMATLNIEYLRGIATTNDIKLLICVIKTTTYFDYDLSRSCDSCTPSGWR</sequence>
<evidence type="ECO:0000313" key="2">
    <source>
        <dbReference type="Proteomes" id="UP000828390"/>
    </source>
</evidence>
<dbReference type="EMBL" id="JAIWYP010000012">
    <property type="protein sequence ID" value="KAH3723558.1"/>
    <property type="molecule type" value="Genomic_DNA"/>
</dbReference>
<accession>A0A9D4CE78</accession>
<dbReference type="AlphaFoldDB" id="A0A9D4CE78"/>
<reference evidence="1" key="2">
    <citation type="submission" date="2020-11" db="EMBL/GenBank/DDBJ databases">
        <authorList>
            <person name="McCartney M.A."/>
            <person name="Auch B."/>
            <person name="Kono T."/>
            <person name="Mallez S."/>
            <person name="Becker A."/>
            <person name="Gohl D.M."/>
            <person name="Silverstein K.A.T."/>
            <person name="Koren S."/>
            <person name="Bechman K.B."/>
            <person name="Herman A."/>
            <person name="Abrahante J.E."/>
            <person name="Garbe J."/>
        </authorList>
    </citation>
    <scope>NUCLEOTIDE SEQUENCE</scope>
    <source>
        <strain evidence="1">Duluth1</strain>
        <tissue evidence="1">Whole animal</tissue>
    </source>
</reference>
<comment type="caution">
    <text evidence="1">The sequence shown here is derived from an EMBL/GenBank/DDBJ whole genome shotgun (WGS) entry which is preliminary data.</text>
</comment>
<gene>
    <name evidence="1" type="ORF">DPMN_049349</name>
</gene>
<organism evidence="1 2">
    <name type="scientific">Dreissena polymorpha</name>
    <name type="common">Zebra mussel</name>
    <name type="synonym">Mytilus polymorpha</name>
    <dbReference type="NCBI Taxonomy" id="45954"/>
    <lineage>
        <taxon>Eukaryota</taxon>
        <taxon>Metazoa</taxon>
        <taxon>Spiralia</taxon>
        <taxon>Lophotrochozoa</taxon>
        <taxon>Mollusca</taxon>
        <taxon>Bivalvia</taxon>
        <taxon>Autobranchia</taxon>
        <taxon>Heteroconchia</taxon>
        <taxon>Euheterodonta</taxon>
        <taxon>Imparidentia</taxon>
        <taxon>Neoheterodontei</taxon>
        <taxon>Myida</taxon>
        <taxon>Dreissenoidea</taxon>
        <taxon>Dreissenidae</taxon>
        <taxon>Dreissena</taxon>
    </lineage>
</organism>
<keyword evidence="2" id="KW-1185">Reference proteome</keyword>
<reference evidence="1" key="1">
    <citation type="journal article" date="2019" name="bioRxiv">
        <title>The Genome of the Zebra Mussel, Dreissena polymorpha: A Resource for Invasive Species Research.</title>
        <authorList>
            <person name="McCartney M.A."/>
            <person name="Auch B."/>
            <person name="Kono T."/>
            <person name="Mallez S."/>
            <person name="Zhang Y."/>
            <person name="Obille A."/>
            <person name="Becker A."/>
            <person name="Abrahante J.E."/>
            <person name="Garbe J."/>
            <person name="Badalamenti J.P."/>
            <person name="Herman A."/>
            <person name="Mangelson H."/>
            <person name="Liachko I."/>
            <person name="Sullivan S."/>
            <person name="Sone E.D."/>
            <person name="Koren S."/>
            <person name="Silverstein K.A.T."/>
            <person name="Beckman K.B."/>
            <person name="Gohl D.M."/>
        </authorList>
    </citation>
    <scope>NUCLEOTIDE SEQUENCE</scope>
    <source>
        <strain evidence="1">Duluth1</strain>
        <tissue evidence="1">Whole animal</tissue>
    </source>
</reference>
<name>A0A9D4CE78_DREPO</name>
<protein>
    <submittedName>
        <fullName evidence="1">Uncharacterized protein</fullName>
    </submittedName>
</protein>
<evidence type="ECO:0000313" key="1">
    <source>
        <dbReference type="EMBL" id="KAH3723558.1"/>
    </source>
</evidence>